<proteinExistence type="predicted"/>
<evidence type="ECO:0000256" key="1">
    <source>
        <dbReference type="SAM" id="MobiDB-lite"/>
    </source>
</evidence>
<dbReference type="Proteomes" id="UP000190648">
    <property type="component" value="Unassembled WGS sequence"/>
</dbReference>
<organism evidence="2 3">
    <name type="scientific">Patagioenas fasciata monilis</name>
    <dbReference type="NCBI Taxonomy" id="372326"/>
    <lineage>
        <taxon>Eukaryota</taxon>
        <taxon>Metazoa</taxon>
        <taxon>Chordata</taxon>
        <taxon>Craniata</taxon>
        <taxon>Vertebrata</taxon>
        <taxon>Euteleostomi</taxon>
        <taxon>Archelosauria</taxon>
        <taxon>Archosauria</taxon>
        <taxon>Dinosauria</taxon>
        <taxon>Saurischia</taxon>
        <taxon>Theropoda</taxon>
        <taxon>Coelurosauria</taxon>
        <taxon>Aves</taxon>
        <taxon>Neognathae</taxon>
        <taxon>Neoaves</taxon>
        <taxon>Columbimorphae</taxon>
        <taxon>Columbiformes</taxon>
        <taxon>Columbidae</taxon>
        <taxon>Patagioenas</taxon>
    </lineage>
</organism>
<evidence type="ECO:0000313" key="3">
    <source>
        <dbReference type="Proteomes" id="UP000190648"/>
    </source>
</evidence>
<name>A0A1V4J2N8_PATFA</name>
<feature type="region of interest" description="Disordered" evidence="1">
    <location>
        <begin position="1"/>
        <end position="85"/>
    </location>
</feature>
<dbReference type="EMBL" id="LSYS01009367">
    <property type="protein sequence ID" value="OPJ66419.1"/>
    <property type="molecule type" value="Genomic_DNA"/>
</dbReference>
<gene>
    <name evidence="2" type="ORF">AV530_016489</name>
</gene>
<evidence type="ECO:0000313" key="2">
    <source>
        <dbReference type="EMBL" id="OPJ66419.1"/>
    </source>
</evidence>
<sequence>MTRERVVPAIPSHAGGAGLQPTIKAVRRKLSVRRRDQHAPVGTFRRAKPTKNNPGKSTSRKETSAFRGNSQNSIQPPPAVETGLISRGGNFTRWKIKEERFFLRSRCPHFIHKIDQSDMMVKIQTQFHPLSMGIQLQASCL</sequence>
<dbReference type="AlphaFoldDB" id="A0A1V4J2N8"/>
<protein>
    <submittedName>
        <fullName evidence="2">Uncharacterized protein</fullName>
    </submittedName>
</protein>
<keyword evidence="3" id="KW-1185">Reference proteome</keyword>
<reference evidence="2 3" key="1">
    <citation type="submission" date="2016-02" db="EMBL/GenBank/DDBJ databases">
        <title>Band-tailed pigeon sequencing and assembly.</title>
        <authorList>
            <person name="Soares A.E."/>
            <person name="Novak B.J."/>
            <person name="Rice E.S."/>
            <person name="O'Connell B."/>
            <person name="Chang D."/>
            <person name="Weber S."/>
            <person name="Shapiro B."/>
        </authorList>
    </citation>
    <scope>NUCLEOTIDE SEQUENCE [LARGE SCALE GENOMIC DNA]</scope>
    <source>
        <strain evidence="2">BTP2013</strain>
        <tissue evidence="2">Blood</tissue>
    </source>
</reference>
<comment type="caution">
    <text evidence="2">The sequence shown here is derived from an EMBL/GenBank/DDBJ whole genome shotgun (WGS) entry which is preliminary data.</text>
</comment>
<accession>A0A1V4J2N8</accession>